<dbReference type="Proteomes" id="UP000199691">
    <property type="component" value="Unassembled WGS sequence"/>
</dbReference>
<sequence length="38" mass="4103">MRLVIWFTLACVCALSGDHVLAAVLLTLLVGCATDRTR</sequence>
<organism evidence="1 2">
    <name type="scientific">Lentzea jiangxiensis</name>
    <dbReference type="NCBI Taxonomy" id="641025"/>
    <lineage>
        <taxon>Bacteria</taxon>
        <taxon>Bacillati</taxon>
        <taxon>Actinomycetota</taxon>
        <taxon>Actinomycetes</taxon>
        <taxon>Pseudonocardiales</taxon>
        <taxon>Pseudonocardiaceae</taxon>
        <taxon>Lentzea</taxon>
    </lineage>
</organism>
<dbReference type="AlphaFoldDB" id="A0A1H0WBF0"/>
<keyword evidence="2" id="KW-1185">Reference proteome</keyword>
<dbReference type="STRING" id="641025.SAMN05421507_11862"/>
<proteinExistence type="predicted"/>
<evidence type="ECO:0000313" key="2">
    <source>
        <dbReference type="Proteomes" id="UP000199691"/>
    </source>
</evidence>
<dbReference type="EMBL" id="FNIX01000018">
    <property type="protein sequence ID" value="SDP87987.1"/>
    <property type="molecule type" value="Genomic_DNA"/>
</dbReference>
<reference evidence="2" key="1">
    <citation type="submission" date="2016-10" db="EMBL/GenBank/DDBJ databases">
        <authorList>
            <person name="Varghese N."/>
            <person name="Submissions S."/>
        </authorList>
    </citation>
    <scope>NUCLEOTIDE SEQUENCE [LARGE SCALE GENOMIC DNA]</scope>
    <source>
        <strain evidence="2">CGMCC 4.6609</strain>
    </source>
</reference>
<protein>
    <submittedName>
        <fullName evidence="1">Uncharacterized protein</fullName>
    </submittedName>
</protein>
<gene>
    <name evidence="1" type="ORF">SAMN05421507_11862</name>
</gene>
<dbReference type="PROSITE" id="PS51257">
    <property type="entry name" value="PROKAR_LIPOPROTEIN"/>
    <property type="match status" value="1"/>
</dbReference>
<accession>A0A1H0WBF0</accession>
<evidence type="ECO:0000313" key="1">
    <source>
        <dbReference type="EMBL" id="SDP87987.1"/>
    </source>
</evidence>
<name>A0A1H0WBF0_9PSEU</name>